<proteinExistence type="predicted"/>
<gene>
    <name evidence="1" type="ORF">V6N12_027468</name>
</gene>
<organism evidence="1 2">
    <name type="scientific">Hibiscus sabdariffa</name>
    <name type="common">roselle</name>
    <dbReference type="NCBI Taxonomy" id="183260"/>
    <lineage>
        <taxon>Eukaryota</taxon>
        <taxon>Viridiplantae</taxon>
        <taxon>Streptophyta</taxon>
        <taxon>Embryophyta</taxon>
        <taxon>Tracheophyta</taxon>
        <taxon>Spermatophyta</taxon>
        <taxon>Magnoliopsida</taxon>
        <taxon>eudicotyledons</taxon>
        <taxon>Gunneridae</taxon>
        <taxon>Pentapetalae</taxon>
        <taxon>rosids</taxon>
        <taxon>malvids</taxon>
        <taxon>Malvales</taxon>
        <taxon>Malvaceae</taxon>
        <taxon>Malvoideae</taxon>
        <taxon>Hibiscus</taxon>
    </lineage>
</organism>
<dbReference type="Gene3D" id="3.40.50.410">
    <property type="entry name" value="von Willebrand factor, type A domain"/>
    <property type="match status" value="1"/>
</dbReference>
<keyword evidence="2" id="KW-1185">Reference proteome</keyword>
<reference evidence="1 2" key="1">
    <citation type="journal article" date="2024" name="G3 (Bethesda)">
        <title>Genome assembly of Hibiscus sabdariffa L. provides insights into metabolisms of medicinal natural products.</title>
        <authorList>
            <person name="Kim T."/>
        </authorList>
    </citation>
    <scope>NUCLEOTIDE SEQUENCE [LARGE SCALE GENOMIC DNA]</scope>
    <source>
        <strain evidence="1">TK-2024</strain>
        <tissue evidence="1">Old leaves</tissue>
    </source>
</reference>
<protein>
    <submittedName>
        <fullName evidence="1">Uncharacterized protein</fullName>
    </submittedName>
</protein>
<accession>A0ABR2DV81</accession>
<dbReference type="InterPro" id="IPR036465">
    <property type="entry name" value="vWFA_dom_sf"/>
</dbReference>
<evidence type="ECO:0000313" key="2">
    <source>
        <dbReference type="Proteomes" id="UP001472677"/>
    </source>
</evidence>
<name>A0ABR2DV81_9ROSI</name>
<sequence length="134" mass="15102">MSTLQFLALIETFKERIISAFGTLKSTTLWERTLGTGQELDGVLMGGQGFGATMETLCNYLGLEYENTFALAAVFALLLGSPNHGPGQIDTRRYNEQYDSKGKDFDCVYFWVFCGPLSCQYMDFDIWIFGLIFI</sequence>
<evidence type="ECO:0000313" key="1">
    <source>
        <dbReference type="EMBL" id="KAK8546694.1"/>
    </source>
</evidence>
<comment type="caution">
    <text evidence="1">The sequence shown here is derived from an EMBL/GenBank/DDBJ whole genome shotgun (WGS) entry which is preliminary data.</text>
</comment>
<dbReference type="Proteomes" id="UP001472677">
    <property type="component" value="Unassembled WGS sequence"/>
</dbReference>
<dbReference type="EMBL" id="JBBPBM010000023">
    <property type="protein sequence ID" value="KAK8546694.1"/>
    <property type="molecule type" value="Genomic_DNA"/>
</dbReference>